<keyword evidence="1" id="KW-1133">Transmembrane helix</keyword>
<dbReference type="AlphaFoldDB" id="A0A0F9PYY5"/>
<keyword evidence="1" id="KW-0812">Transmembrane</keyword>
<feature type="transmembrane region" description="Helical" evidence="1">
    <location>
        <begin position="30"/>
        <end position="50"/>
    </location>
</feature>
<comment type="caution">
    <text evidence="2">The sequence shown here is derived from an EMBL/GenBank/DDBJ whole genome shotgun (WGS) entry which is preliminary data.</text>
</comment>
<evidence type="ECO:0000313" key="2">
    <source>
        <dbReference type="EMBL" id="KKN29942.1"/>
    </source>
</evidence>
<gene>
    <name evidence="2" type="ORF">LCGC14_0838960</name>
</gene>
<keyword evidence="1" id="KW-0472">Membrane</keyword>
<accession>A0A0F9PYY5</accession>
<dbReference type="EMBL" id="LAZR01002446">
    <property type="protein sequence ID" value="KKN29942.1"/>
    <property type="molecule type" value="Genomic_DNA"/>
</dbReference>
<organism evidence="2">
    <name type="scientific">marine sediment metagenome</name>
    <dbReference type="NCBI Taxonomy" id="412755"/>
    <lineage>
        <taxon>unclassified sequences</taxon>
        <taxon>metagenomes</taxon>
        <taxon>ecological metagenomes</taxon>
    </lineage>
</organism>
<sequence length="300" mass="35358">MKSILKDLTINFLKIVSFLRSRIYAPIKSNFSFLSIGILLIISILFQAIFARSVLSENSTKFYKEGEYTEINIVKETLFDISQSYEDLWYDLREKDFEIYKSSSKGEINYSEARYILKEISYRADVLFAKFLMISKFDRYSQFIKYDILEYITGLLIPTFYVAEAYHLTDDLINFLVVISKNDDPNYYLARFSIYGKYNLTEFKELGLLNEDVQSELFLYNNTWDILYNTSIYGVMKIFINTQMFEAVIERFYLRDLLEVESRLSNFNIGLIISSATTTILSILIGLIKFKNKKFVKRII</sequence>
<protein>
    <submittedName>
        <fullName evidence="2">Uncharacterized protein</fullName>
    </submittedName>
</protein>
<feature type="transmembrane region" description="Helical" evidence="1">
    <location>
        <begin position="267"/>
        <end position="288"/>
    </location>
</feature>
<reference evidence="2" key="1">
    <citation type="journal article" date="2015" name="Nature">
        <title>Complex archaea that bridge the gap between prokaryotes and eukaryotes.</title>
        <authorList>
            <person name="Spang A."/>
            <person name="Saw J.H."/>
            <person name="Jorgensen S.L."/>
            <person name="Zaremba-Niedzwiedzka K."/>
            <person name="Martijn J."/>
            <person name="Lind A.E."/>
            <person name="van Eijk R."/>
            <person name="Schleper C."/>
            <person name="Guy L."/>
            <person name="Ettema T.J."/>
        </authorList>
    </citation>
    <scope>NUCLEOTIDE SEQUENCE</scope>
</reference>
<proteinExistence type="predicted"/>
<evidence type="ECO:0000256" key="1">
    <source>
        <dbReference type="SAM" id="Phobius"/>
    </source>
</evidence>
<name>A0A0F9PYY5_9ZZZZ</name>